<organism evidence="3 4">
    <name type="scientific">Nonomuraea typhae</name>
    <dbReference type="NCBI Taxonomy" id="2603600"/>
    <lineage>
        <taxon>Bacteria</taxon>
        <taxon>Bacillati</taxon>
        <taxon>Actinomycetota</taxon>
        <taxon>Actinomycetes</taxon>
        <taxon>Streptosporangiales</taxon>
        <taxon>Streptosporangiaceae</taxon>
        <taxon>Nonomuraea</taxon>
    </lineage>
</organism>
<keyword evidence="4" id="KW-1185">Reference proteome</keyword>
<evidence type="ECO:0000256" key="1">
    <source>
        <dbReference type="ARBA" id="ARBA00010617"/>
    </source>
</evidence>
<comment type="similarity">
    <text evidence="1">Belongs to the cytochrome P450 family.</text>
</comment>
<dbReference type="SUPFAM" id="SSF48264">
    <property type="entry name" value="Cytochrome P450"/>
    <property type="match status" value="1"/>
</dbReference>
<dbReference type="PANTHER" id="PTHR46696:SF1">
    <property type="entry name" value="CYTOCHROME P450 YJIB-RELATED"/>
    <property type="match status" value="1"/>
</dbReference>
<name>A0ABW7YX92_9ACTN</name>
<reference evidence="3 4" key="1">
    <citation type="submission" date="2024-10" db="EMBL/GenBank/DDBJ databases">
        <title>The Natural Products Discovery Center: Release of the First 8490 Sequenced Strains for Exploring Actinobacteria Biosynthetic Diversity.</title>
        <authorList>
            <person name="Kalkreuter E."/>
            <person name="Kautsar S.A."/>
            <person name="Yang D."/>
            <person name="Bader C.D."/>
            <person name="Teijaro C.N."/>
            <person name="Fluegel L."/>
            <person name="Davis C.M."/>
            <person name="Simpson J.R."/>
            <person name="Lauterbach L."/>
            <person name="Steele A.D."/>
            <person name="Gui C."/>
            <person name="Meng S."/>
            <person name="Li G."/>
            <person name="Viehrig K."/>
            <person name="Ye F."/>
            <person name="Su P."/>
            <person name="Kiefer A.F."/>
            <person name="Nichols A."/>
            <person name="Cepeda A.J."/>
            <person name="Yan W."/>
            <person name="Fan B."/>
            <person name="Jiang Y."/>
            <person name="Adhikari A."/>
            <person name="Zheng C.-J."/>
            <person name="Schuster L."/>
            <person name="Cowan T.M."/>
            <person name="Smanski M.J."/>
            <person name="Chevrette M.G."/>
            <person name="De Carvalho L.P.S."/>
            <person name="Shen B."/>
        </authorList>
    </citation>
    <scope>NUCLEOTIDE SEQUENCE [LARGE SCALE GENOMIC DNA]</scope>
    <source>
        <strain evidence="3 4">NPDC050545</strain>
    </source>
</reference>
<dbReference type="EMBL" id="JBITGY010000006">
    <property type="protein sequence ID" value="MFI6500544.1"/>
    <property type="molecule type" value="Genomic_DNA"/>
</dbReference>
<dbReference type="InterPro" id="IPR036396">
    <property type="entry name" value="Cyt_P450_sf"/>
</dbReference>
<proteinExistence type="inferred from homology"/>
<protein>
    <submittedName>
        <fullName evidence="3">Cytochrome P450</fullName>
    </submittedName>
</protein>
<evidence type="ECO:0000256" key="2">
    <source>
        <dbReference type="SAM" id="MobiDB-lite"/>
    </source>
</evidence>
<dbReference type="RefSeq" id="WP_397084504.1">
    <property type="nucleotide sequence ID" value="NZ_JBITGY010000006.1"/>
</dbReference>
<accession>A0ABW7YX92</accession>
<comment type="caution">
    <text evidence="3">The sequence shown here is derived from an EMBL/GenBank/DDBJ whole genome shotgun (WGS) entry which is preliminary data.</text>
</comment>
<dbReference type="PANTHER" id="PTHR46696">
    <property type="entry name" value="P450, PUTATIVE (EUROFUNG)-RELATED"/>
    <property type="match status" value="1"/>
</dbReference>
<evidence type="ECO:0000313" key="4">
    <source>
        <dbReference type="Proteomes" id="UP001612741"/>
    </source>
</evidence>
<sequence length="313" mass="33826">MPDAPRLGIDPFAPDAKAERIADRPGVHEALRQAGPLVQVEAPAGGPAWIVTDDTLARQVLADPRFAKDPALAPTHWHGHDPSLELPAAHARSMTTLDGPQHRQMRRAHAPMFTRRRILDSRDRITTIARDLLAGLAEESARTRDPVDLAAGFTTHYPLLTVCDLLGIPLTDTGGAMRAGRTMTHDDADQAYAGFADLEAMVRAALHAGHEDSQAHSAVLAQRVRAEFGDVRDDELLYMITGLVFAGQVTTEAFLGFLLAHQLASHLSPADDDVDAFVTETLRLHPPAPSPCGASPPAPWNWPARRCPPAPRS</sequence>
<feature type="region of interest" description="Disordered" evidence="2">
    <location>
        <begin position="288"/>
        <end position="313"/>
    </location>
</feature>
<gene>
    <name evidence="3" type="ORF">ACIBG2_24420</name>
</gene>
<dbReference type="PRINTS" id="PR00359">
    <property type="entry name" value="BP450"/>
</dbReference>
<dbReference type="InterPro" id="IPR002397">
    <property type="entry name" value="Cyt_P450_B"/>
</dbReference>
<evidence type="ECO:0000313" key="3">
    <source>
        <dbReference type="EMBL" id="MFI6500544.1"/>
    </source>
</evidence>
<dbReference type="Gene3D" id="1.10.630.10">
    <property type="entry name" value="Cytochrome P450"/>
    <property type="match status" value="1"/>
</dbReference>
<dbReference type="Proteomes" id="UP001612741">
    <property type="component" value="Unassembled WGS sequence"/>
</dbReference>